<sequence length="131" mass="14458">MNLTLFFKKGKEDGVQNQKDVLHVLGEVHNVLHVSKEKVTPDVLVEGESKVSSFLEVSPSASSCSKDESQIKSSEIVNVKTFCSIGTQTDDFSCSDDVFGGLVPYRKPIVQDVYIYQTPKDCVQKSSNVQI</sequence>
<evidence type="ECO:0000313" key="2">
    <source>
        <dbReference type="Proteomes" id="UP000235145"/>
    </source>
</evidence>
<dbReference type="AlphaFoldDB" id="A0A9R1WJW1"/>
<protein>
    <submittedName>
        <fullName evidence="1">Uncharacterized protein</fullName>
    </submittedName>
</protein>
<accession>A0A9R1WJW1</accession>
<comment type="caution">
    <text evidence="1">The sequence shown here is derived from an EMBL/GenBank/DDBJ whole genome shotgun (WGS) entry which is preliminary data.</text>
</comment>
<reference evidence="1 2" key="1">
    <citation type="journal article" date="2017" name="Nat. Commun.">
        <title>Genome assembly with in vitro proximity ligation data and whole-genome triplication in lettuce.</title>
        <authorList>
            <person name="Reyes-Chin-Wo S."/>
            <person name="Wang Z."/>
            <person name="Yang X."/>
            <person name="Kozik A."/>
            <person name="Arikit S."/>
            <person name="Song C."/>
            <person name="Xia L."/>
            <person name="Froenicke L."/>
            <person name="Lavelle D.O."/>
            <person name="Truco M.J."/>
            <person name="Xia R."/>
            <person name="Zhu S."/>
            <person name="Xu C."/>
            <person name="Xu H."/>
            <person name="Xu X."/>
            <person name="Cox K."/>
            <person name="Korf I."/>
            <person name="Meyers B.C."/>
            <person name="Michelmore R.W."/>
        </authorList>
    </citation>
    <scope>NUCLEOTIDE SEQUENCE [LARGE SCALE GENOMIC DNA]</scope>
    <source>
        <strain evidence="2">cv. Salinas</strain>
        <tissue evidence="1">Seedlings</tissue>
    </source>
</reference>
<keyword evidence="2" id="KW-1185">Reference proteome</keyword>
<proteinExistence type="predicted"/>
<evidence type="ECO:0000313" key="1">
    <source>
        <dbReference type="EMBL" id="KAJ0226565.1"/>
    </source>
</evidence>
<organism evidence="1 2">
    <name type="scientific">Lactuca sativa</name>
    <name type="common">Garden lettuce</name>
    <dbReference type="NCBI Taxonomy" id="4236"/>
    <lineage>
        <taxon>Eukaryota</taxon>
        <taxon>Viridiplantae</taxon>
        <taxon>Streptophyta</taxon>
        <taxon>Embryophyta</taxon>
        <taxon>Tracheophyta</taxon>
        <taxon>Spermatophyta</taxon>
        <taxon>Magnoliopsida</taxon>
        <taxon>eudicotyledons</taxon>
        <taxon>Gunneridae</taxon>
        <taxon>Pentapetalae</taxon>
        <taxon>asterids</taxon>
        <taxon>campanulids</taxon>
        <taxon>Asterales</taxon>
        <taxon>Asteraceae</taxon>
        <taxon>Cichorioideae</taxon>
        <taxon>Cichorieae</taxon>
        <taxon>Lactucinae</taxon>
        <taxon>Lactuca</taxon>
    </lineage>
</organism>
<gene>
    <name evidence="1" type="ORF">LSAT_V11C100026310</name>
</gene>
<name>A0A9R1WJW1_LACSA</name>
<dbReference type="EMBL" id="NBSK02000001">
    <property type="protein sequence ID" value="KAJ0226565.1"/>
    <property type="molecule type" value="Genomic_DNA"/>
</dbReference>
<dbReference type="Proteomes" id="UP000235145">
    <property type="component" value="Unassembled WGS sequence"/>
</dbReference>